<reference evidence="2 3" key="1">
    <citation type="journal article" date="2016" name="Mol. Biol. Evol.">
        <title>Comparative Genomics of Early-Diverging Mushroom-Forming Fungi Provides Insights into the Origins of Lignocellulose Decay Capabilities.</title>
        <authorList>
            <person name="Nagy L.G."/>
            <person name="Riley R."/>
            <person name="Tritt A."/>
            <person name="Adam C."/>
            <person name="Daum C."/>
            <person name="Floudas D."/>
            <person name="Sun H."/>
            <person name="Yadav J.S."/>
            <person name="Pangilinan J."/>
            <person name="Larsson K.H."/>
            <person name="Matsuura K."/>
            <person name="Barry K."/>
            <person name="Labutti K."/>
            <person name="Kuo R."/>
            <person name="Ohm R.A."/>
            <person name="Bhattacharya S.S."/>
            <person name="Shirouzu T."/>
            <person name="Yoshinaga Y."/>
            <person name="Martin F.M."/>
            <person name="Grigoriev I.V."/>
            <person name="Hibbett D.S."/>
        </authorList>
    </citation>
    <scope>NUCLEOTIDE SEQUENCE [LARGE SCALE GENOMIC DNA]</scope>
    <source>
        <strain evidence="2 3">TUFC12733</strain>
    </source>
</reference>
<feature type="compositionally biased region" description="Polar residues" evidence="1">
    <location>
        <begin position="246"/>
        <end position="258"/>
    </location>
</feature>
<protein>
    <submittedName>
        <fullName evidence="2">Uncharacterized protein</fullName>
    </submittedName>
</protein>
<name>A0A167I208_CALVF</name>
<sequence>MAAVSSYPPHSPPAPPSTTTTTKPKARSPSAPTAPTFRPSDAYAHSTTAPRAPSQPTTAHASRSKPILTWLQRKLASARRASSSLPSPTAGVSARLTTPPNQKYNTIGPAGNNGTPLEAYPARRARPLTNGTSTTGGTTGSLSGRISPAPGSDYPPTHESADDDASTRPLPPTSPPSPAPSRHTYSSLSVRSGSTGHPSSQSVRGSSFAISASTKPTTLLSVDSGARAPITAPSIHFSHLPPSSPTPSGNLSVPTTPTQSPPDAAGQGDKLLHQLQKSRAPRYSQPNPARNPDPAEPAQDNASILTLASTTGGGRRGAGSSFYPAYASSRLEGEDGEGEDGSASMRAIKPRSRRGSWGTERTEFTLGTVGTWLGQMDDEPGERGDGDGDSGSVPIGHSGEQDEEPEESMGGGRHDEPEDSFSSHGQEGEEHTPTEGTVEGRPAEAEAEVVEPVDSLSGASTKSIFGSARGMGADSLLSRTGSGTGGSQGSLGVPGSGGEMELELDTPVPRGRELEEV</sequence>
<feature type="compositionally biased region" description="Pro residues" evidence="1">
    <location>
        <begin position="169"/>
        <end position="179"/>
    </location>
</feature>
<accession>A0A167I208</accession>
<feature type="compositionally biased region" description="Polar residues" evidence="1">
    <location>
        <begin position="95"/>
        <end position="105"/>
    </location>
</feature>
<feature type="compositionally biased region" description="Low complexity" evidence="1">
    <location>
        <begin position="131"/>
        <end position="144"/>
    </location>
</feature>
<dbReference type="Proteomes" id="UP000076738">
    <property type="component" value="Unassembled WGS sequence"/>
</dbReference>
<gene>
    <name evidence="2" type="ORF">CALVIDRAFT_541256</name>
</gene>
<evidence type="ECO:0000313" key="2">
    <source>
        <dbReference type="EMBL" id="KZO92227.1"/>
    </source>
</evidence>
<dbReference type="AlphaFoldDB" id="A0A167I208"/>
<dbReference type="OrthoDB" id="3269047at2759"/>
<dbReference type="EMBL" id="KV417313">
    <property type="protein sequence ID" value="KZO92227.1"/>
    <property type="molecule type" value="Genomic_DNA"/>
</dbReference>
<evidence type="ECO:0000256" key="1">
    <source>
        <dbReference type="SAM" id="MobiDB-lite"/>
    </source>
</evidence>
<evidence type="ECO:0000313" key="3">
    <source>
        <dbReference type="Proteomes" id="UP000076738"/>
    </source>
</evidence>
<keyword evidence="3" id="KW-1185">Reference proteome</keyword>
<feature type="compositionally biased region" description="Polar residues" evidence="1">
    <location>
        <begin position="45"/>
        <end position="61"/>
    </location>
</feature>
<feature type="compositionally biased region" description="Low complexity" evidence="1">
    <location>
        <begin position="78"/>
        <end position="88"/>
    </location>
</feature>
<feature type="region of interest" description="Disordered" evidence="1">
    <location>
        <begin position="1"/>
        <end position="517"/>
    </location>
</feature>
<organism evidence="2 3">
    <name type="scientific">Calocera viscosa (strain TUFC12733)</name>
    <dbReference type="NCBI Taxonomy" id="1330018"/>
    <lineage>
        <taxon>Eukaryota</taxon>
        <taxon>Fungi</taxon>
        <taxon>Dikarya</taxon>
        <taxon>Basidiomycota</taxon>
        <taxon>Agaricomycotina</taxon>
        <taxon>Dacrymycetes</taxon>
        <taxon>Dacrymycetales</taxon>
        <taxon>Dacrymycetaceae</taxon>
        <taxon>Calocera</taxon>
    </lineage>
</organism>
<feature type="compositionally biased region" description="Low complexity" evidence="1">
    <location>
        <begin position="17"/>
        <end position="30"/>
    </location>
</feature>
<feature type="compositionally biased region" description="Polar residues" evidence="1">
    <location>
        <begin position="183"/>
        <end position="221"/>
    </location>
</feature>
<proteinExistence type="predicted"/>
<feature type="compositionally biased region" description="Gly residues" evidence="1">
    <location>
        <begin position="482"/>
        <end position="498"/>
    </location>
</feature>